<dbReference type="GO" id="GO:0071555">
    <property type="term" value="P:cell wall organization"/>
    <property type="evidence" value="ECO:0007669"/>
    <property type="project" value="UniProtKB-KW"/>
</dbReference>
<evidence type="ECO:0000256" key="3">
    <source>
        <dbReference type="ARBA" id="ARBA00004752"/>
    </source>
</evidence>
<gene>
    <name evidence="17" type="primary">murD</name>
    <name evidence="21" type="ordered locus">Halha_1770</name>
</gene>
<dbReference type="GO" id="GO:0005737">
    <property type="term" value="C:cytoplasm"/>
    <property type="evidence" value="ECO:0007669"/>
    <property type="project" value="UniProtKB-SubCell"/>
</dbReference>
<keyword evidence="17 18" id="KW-0132">Cell division</keyword>
<evidence type="ECO:0000256" key="10">
    <source>
        <dbReference type="ARBA" id="ARBA00022840"/>
    </source>
</evidence>
<dbReference type="GO" id="GO:0008764">
    <property type="term" value="F:UDP-N-acetylmuramoylalanine-D-glutamate ligase activity"/>
    <property type="evidence" value="ECO:0007669"/>
    <property type="project" value="UniProtKB-UniRule"/>
</dbReference>
<dbReference type="GO" id="GO:0005524">
    <property type="term" value="F:ATP binding"/>
    <property type="evidence" value="ECO:0007669"/>
    <property type="project" value="UniProtKB-UniRule"/>
</dbReference>
<dbReference type="AlphaFoldDB" id="L0K9L4"/>
<evidence type="ECO:0000256" key="2">
    <source>
        <dbReference type="ARBA" id="ARBA00004496"/>
    </source>
</evidence>
<keyword evidence="22" id="KW-1185">Reference proteome</keyword>
<dbReference type="InterPro" id="IPR036565">
    <property type="entry name" value="Mur-like_cat_sf"/>
</dbReference>
<evidence type="ECO:0000256" key="7">
    <source>
        <dbReference type="ARBA" id="ARBA00022490"/>
    </source>
</evidence>
<dbReference type="HAMAP" id="MF_00639">
    <property type="entry name" value="MurD"/>
    <property type="match status" value="1"/>
</dbReference>
<comment type="catalytic activity">
    <reaction evidence="16 17 18">
        <text>UDP-N-acetyl-alpha-D-muramoyl-L-alanine + D-glutamate + ATP = UDP-N-acetyl-alpha-D-muramoyl-L-alanyl-D-glutamate + ADP + phosphate + H(+)</text>
        <dbReference type="Rhea" id="RHEA:16429"/>
        <dbReference type="ChEBI" id="CHEBI:15378"/>
        <dbReference type="ChEBI" id="CHEBI:29986"/>
        <dbReference type="ChEBI" id="CHEBI:30616"/>
        <dbReference type="ChEBI" id="CHEBI:43474"/>
        <dbReference type="ChEBI" id="CHEBI:83898"/>
        <dbReference type="ChEBI" id="CHEBI:83900"/>
        <dbReference type="ChEBI" id="CHEBI:456216"/>
        <dbReference type="EC" id="6.3.2.9"/>
    </reaction>
</comment>
<dbReference type="SUPFAM" id="SSF51984">
    <property type="entry name" value="MurCD N-terminal domain"/>
    <property type="match status" value="1"/>
</dbReference>
<dbReference type="Gene3D" id="3.90.190.20">
    <property type="entry name" value="Mur ligase, C-terminal domain"/>
    <property type="match status" value="1"/>
</dbReference>
<keyword evidence="8 17" id="KW-0436">Ligase</keyword>
<keyword evidence="11 17" id="KW-0133">Cell shape</keyword>
<evidence type="ECO:0000256" key="18">
    <source>
        <dbReference type="RuleBase" id="RU003664"/>
    </source>
</evidence>
<dbReference type="NCBIfam" id="TIGR01087">
    <property type="entry name" value="murD"/>
    <property type="match status" value="1"/>
</dbReference>
<comment type="similarity">
    <text evidence="4 17">Belongs to the MurCDEF family.</text>
</comment>
<evidence type="ECO:0000256" key="9">
    <source>
        <dbReference type="ARBA" id="ARBA00022741"/>
    </source>
</evidence>
<dbReference type="SUPFAM" id="SSF53623">
    <property type="entry name" value="MurD-like peptide ligases, catalytic domain"/>
    <property type="match status" value="1"/>
</dbReference>
<evidence type="ECO:0000256" key="16">
    <source>
        <dbReference type="ARBA" id="ARBA00047632"/>
    </source>
</evidence>
<dbReference type="Pfam" id="PF08245">
    <property type="entry name" value="Mur_ligase_M"/>
    <property type="match status" value="1"/>
</dbReference>
<dbReference type="UniPathway" id="UPA00219"/>
<dbReference type="PATRIC" id="fig|748449.3.peg.1722"/>
<dbReference type="Gene3D" id="3.40.1190.10">
    <property type="entry name" value="Mur-like, catalytic domain"/>
    <property type="match status" value="1"/>
</dbReference>
<evidence type="ECO:0000256" key="1">
    <source>
        <dbReference type="ARBA" id="ARBA00002734"/>
    </source>
</evidence>
<evidence type="ECO:0000256" key="13">
    <source>
        <dbReference type="ARBA" id="ARBA00023316"/>
    </source>
</evidence>
<accession>L0K9L4</accession>
<evidence type="ECO:0000256" key="17">
    <source>
        <dbReference type="HAMAP-Rule" id="MF_00639"/>
    </source>
</evidence>
<dbReference type="GO" id="GO:0009252">
    <property type="term" value="P:peptidoglycan biosynthetic process"/>
    <property type="evidence" value="ECO:0007669"/>
    <property type="project" value="UniProtKB-UniRule"/>
</dbReference>
<dbReference type="InterPro" id="IPR036615">
    <property type="entry name" value="Mur_ligase_C_dom_sf"/>
</dbReference>
<comment type="pathway">
    <text evidence="3 17 18">Cell wall biogenesis; peptidoglycan biosynthesis.</text>
</comment>
<feature type="domain" description="Mur ligase C-terminal" evidence="19">
    <location>
        <begin position="314"/>
        <end position="428"/>
    </location>
</feature>
<keyword evidence="9 17" id="KW-0547">Nucleotide-binding</keyword>
<keyword evidence="13 17" id="KW-0961">Cell wall biogenesis/degradation</keyword>
<dbReference type="InterPro" id="IPR005762">
    <property type="entry name" value="MurD"/>
</dbReference>
<dbReference type="KEGG" id="hhl:Halha_1770"/>
<sequence length="454" mass="49631">MELVDKLVTVVGLSKRTGVETVKFLVQQGAKVIATDTKSQTKLAEEINLLDDYEVDLDLGGHTPELILNSDLIVISPGVPIDIPLLNQARGAGIEVISEVELAYRYTTAQILAITGSNGKTTTTMLTGEIFKETDFKTIVGGNIGRALIKDLPYLSKEDLAIAEISSFQLEGTKEFRPKISLVLNLTPDHLDRHGTFENYAAAKKKIVVNQRKEDYAILNYDDQDVRQFANSTAAEVVFFSQQEELEKGVFVTDNKIVSNLKGQTEEIISIEQLGLKGPHNLENALGAIAMSLLMGVSKDKLVKVLSEFTSVEHRIEGVATIKGVKYVNDSKGTNPAAAIKALETFNEPIILIAGGMNKESDFTDFAKIAANKIKGLVLLGETADEIEDKVKEFGFTDTYQVSGIEEATHQASQLASQGDIVLLSPACASWDMFSSYKHRGKMFKKAVQSLRRG</sequence>
<evidence type="ECO:0000256" key="12">
    <source>
        <dbReference type="ARBA" id="ARBA00022984"/>
    </source>
</evidence>
<dbReference type="PANTHER" id="PTHR43692">
    <property type="entry name" value="UDP-N-ACETYLMURAMOYLALANINE--D-GLUTAMATE LIGASE"/>
    <property type="match status" value="1"/>
</dbReference>
<evidence type="ECO:0000256" key="8">
    <source>
        <dbReference type="ARBA" id="ARBA00022598"/>
    </source>
</evidence>
<dbReference type="GO" id="GO:0051301">
    <property type="term" value="P:cell division"/>
    <property type="evidence" value="ECO:0007669"/>
    <property type="project" value="UniProtKB-KW"/>
</dbReference>
<evidence type="ECO:0000256" key="15">
    <source>
        <dbReference type="ARBA" id="ARBA00032324"/>
    </source>
</evidence>
<evidence type="ECO:0000256" key="14">
    <source>
        <dbReference type="ARBA" id="ARBA00030398"/>
    </source>
</evidence>
<feature type="domain" description="Mur ligase central" evidence="20">
    <location>
        <begin position="114"/>
        <end position="291"/>
    </location>
</feature>
<evidence type="ECO:0000256" key="11">
    <source>
        <dbReference type="ARBA" id="ARBA00022960"/>
    </source>
</evidence>
<dbReference type="eggNOG" id="COG0771">
    <property type="taxonomic scope" value="Bacteria"/>
</dbReference>
<dbReference type="STRING" id="748449.Halha_1770"/>
<feature type="binding site" evidence="17">
    <location>
        <begin position="116"/>
        <end position="122"/>
    </location>
    <ligand>
        <name>ATP</name>
        <dbReference type="ChEBI" id="CHEBI:30616"/>
    </ligand>
</feature>
<keyword evidence="10 17" id="KW-0067">ATP-binding</keyword>
<dbReference type="SUPFAM" id="SSF53244">
    <property type="entry name" value="MurD-like peptide ligases, peptide-binding domain"/>
    <property type="match status" value="1"/>
</dbReference>
<dbReference type="RefSeq" id="WP_015327422.1">
    <property type="nucleotide sequence ID" value="NC_019978.1"/>
</dbReference>
<evidence type="ECO:0000259" key="19">
    <source>
        <dbReference type="Pfam" id="PF02875"/>
    </source>
</evidence>
<dbReference type="Gene3D" id="3.40.50.720">
    <property type="entry name" value="NAD(P)-binding Rossmann-like Domain"/>
    <property type="match status" value="1"/>
</dbReference>
<dbReference type="OrthoDB" id="9809796at2"/>
<reference evidence="22" key="1">
    <citation type="submission" date="2012-02" db="EMBL/GenBank/DDBJ databases">
        <title>The complete genome of Halobacteroides halobius DSM 5150.</title>
        <authorList>
            <person name="Lucas S."/>
            <person name="Copeland A."/>
            <person name="Lapidus A."/>
            <person name="Glavina del Rio T."/>
            <person name="Dalin E."/>
            <person name="Tice H."/>
            <person name="Bruce D."/>
            <person name="Goodwin L."/>
            <person name="Pitluck S."/>
            <person name="Peters L."/>
            <person name="Mikhailova N."/>
            <person name="Gu W."/>
            <person name="Kyrpides N."/>
            <person name="Mavromatis K."/>
            <person name="Ivanova N."/>
            <person name="Brettin T."/>
            <person name="Detter J.C."/>
            <person name="Han C."/>
            <person name="Larimer F."/>
            <person name="Land M."/>
            <person name="Hauser L."/>
            <person name="Markowitz V."/>
            <person name="Cheng J.-F."/>
            <person name="Hugenholtz P."/>
            <person name="Woyke T."/>
            <person name="Wu D."/>
            <person name="Tindall B."/>
            <person name="Pomrenke H."/>
            <person name="Brambilla E."/>
            <person name="Klenk H.-P."/>
            <person name="Eisen J.A."/>
        </authorList>
    </citation>
    <scope>NUCLEOTIDE SEQUENCE [LARGE SCALE GENOMIC DNA]</scope>
    <source>
        <strain evidence="22">ATCC 35273 / DSM 5150 / MD-1</strain>
    </source>
</reference>
<keyword evidence="7 17" id="KW-0963">Cytoplasm</keyword>
<protein>
    <recommendedName>
        <fullName evidence="6 17">UDP-N-acetylmuramoylalanine--D-glutamate ligase</fullName>
        <ecNumber evidence="5 17">6.3.2.9</ecNumber>
    </recommendedName>
    <alternativeName>
        <fullName evidence="15 17">D-glutamic acid-adding enzyme</fullName>
    </alternativeName>
    <alternativeName>
        <fullName evidence="14 17">UDP-N-acetylmuramoyl-L-alanyl-D-glutamate synthetase</fullName>
    </alternativeName>
</protein>
<evidence type="ECO:0000256" key="6">
    <source>
        <dbReference type="ARBA" id="ARBA00015655"/>
    </source>
</evidence>
<dbReference type="EC" id="6.3.2.9" evidence="5 17"/>
<dbReference type="HOGENOM" id="CLU_032540_0_0_9"/>
<organism evidence="21 22">
    <name type="scientific">Halobacteroides halobius (strain ATCC 35273 / DSM 5150 / MD-1)</name>
    <dbReference type="NCBI Taxonomy" id="748449"/>
    <lineage>
        <taxon>Bacteria</taxon>
        <taxon>Bacillati</taxon>
        <taxon>Bacillota</taxon>
        <taxon>Clostridia</taxon>
        <taxon>Halanaerobiales</taxon>
        <taxon>Halobacteroidaceae</taxon>
        <taxon>Halobacteroides</taxon>
    </lineage>
</organism>
<dbReference type="InterPro" id="IPR004101">
    <property type="entry name" value="Mur_ligase_C"/>
</dbReference>
<proteinExistence type="inferred from homology"/>
<dbReference type="EMBL" id="CP003359">
    <property type="protein sequence ID" value="AGB41706.1"/>
    <property type="molecule type" value="Genomic_DNA"/>
</dbReference>
<evidence type="ECO:0000259" key="20">
    <source>
        <dbReference type="Pfam" id="PF08245"/>
    </source>
</evidence>
<name>L0K9L4_HALHC</name>
<comment type="subcellular location">
    <subcellularLocation>
        <location evidence="2 17 18">Cytoplasm</location>
    </subcellularLocation>
</comment>
<evidence type="ECO:0000313" key="21">
    <source>
        <dbReference type="EMBL" id="AGB41706.1"/>
    </source>
</evidence>
<evidence type="ECO:0000256" key="5">
    <source>
        <dbReference type="ARBA" id="ARBA00012212"/>
    </source>
</evidence>
<keyword evidence="12 17" id="KW-0573">Peptidoglycan synthesis</keyword>
<dbReference type="Pfam" id="PF21799">
    <property type="entry name" value="MurD-like_N"/>
    <property type="match status" value="1"/>
</dbReference>
<keyword evidence="17 18" id="KW-0131">Cell cycle</keyword>
<evidence type="ECO:0000256" key="4">
    <source>
        <dbReference type="ARBA" id="ARBA00010416"/>
    </source>
</evidence>
<dbReference type="Proteomes" id="UP000010880">
    <property type="component" value="Chromosome"/>
</dbReference>
<evidence type="ECO:0000313" key="22">
    <source>
        <dbReference type="Proteomes" id="UP000010880"/>
    </source>
</evidence>
<dbReference type="InterPro" id="IPR013221">
    <property type="entry name" value="Mur_ligase_cen"/>
</dbReference>
<dbReference type="GO" id="GO:0008360">
    <property type="term" value="P:regulation of cell shape"/>
    <property type="evidence" value="ECO:0007669"/>
    <property type="project" value="UniProtKB-KW"/>
</dbReference>
<dbReference type="Pfam" id="PF02875">
    <property type="entry name" value="Mur_ligase_C"/>
    <property type="match status" value="1"/>
</dbReference>
<comment type="function">
    <text evidence="1 17 18">Cell wall formation. Catalyzes the addition of glutamate to the nucleotide precursor UDP-N-acetylmuramoyl-L-alanine (UMA).</text>
</comment>
<dbReference type="PANTHER" id="PTHR43692:SF1">
    <property type="entry name" value="UDP-N-ACETYLMURAMOYLALANINE--D-GLUTAMATE LIGASE"/>
    <property type="match status" value="1"/>
</dbReference>